<dbReference type="AlphaFoldDB" id="A0AAW0NGM7"/>
<keyword evidence="2" id="KW-0963">Cytoplasm</keyword>
<evidence type="ECO:0000256" key="4">
    <source>
        <dbReference type="SAM" id="MobiDB-lite"/>
    </source>
</evidence>
<reference evidence="7" key="1">
    <citation type="submission" date="2024-04" db="EMBL/GenBank/DDBJ databases">
        <title>Salinicola lusitanus LLJ914,a marine bacterium isolated from the Okinawa Trough.</title>
        <authorList>
            <person name="Li J."/>
        </authorList>
    </citation>
    <scope>NUCLEOTIDE SEQUENCE [LARGE SCALE GENOMIC DNA]</scope>
</reference>
<dbReference type="InterPro" id="IPR036034">
    <property type="entry name" value="PDZ_sf"/>
</dbReference>
<accession>A0AAW0NGM7</accession>
<dbReference type="Proteomes" id="UP001460270">
    <property type="component" value="Unassembled WGS sequence"/>
</dbReference>
<name>A0AAW0NGM7_9GOBI</name>
<dbReference type="Gene3D" id="2.30.42.10">
    <property type="match status" value="1"/>
</dbReference>
<evidence type="ECO:0000256" key="1">
    <source>
        <dbReference type="ARBA" id="ARBA00004496"/>
    </source>
</evidence>
<evidence type="ECO:0000313" key="7">
    <source>
        <dbReference type="Proteomes" id="UP001460270"/>
    </source>
</evidence>
<gene>
    <name evidence="6" type="ORF">WMY93_022016</name>
</gene>
<dbReference type="InterPro" id="IPR001478">
    <property type="entry name" value="PDZ"/>
</dbReference>
<feature type="compositionally biased region" description="Polar residues" evidence="4">
    <location>
        <begin position="101"/>
        <end position="120"/>
    </location>
</feature>
<dbReference type="Pfam" id="PF00595">
    <property type="entry name" value="PDZ"/>
    <property type="match status" value="1"/>
</dbReference>
<dbReference type="GO" id="GO:0005737">
    <property type="term" value="C:cytoplasm"/>
    <property type="evidence" value="ECO:0007669"/>
    <property type="project" value="UniProtKB-SubCell"/>
</dbReference>
<dbReference type="PANTHER" id="PTHR46227">
    <property type="entry name" value="GLUTAMATE RECEPTOR-INTERACTING PROTEIN GRIP"/>
    <property type="match status" value="1"/>
</dbReference>
<feature type="region of interest" description="Disordered" evidence="4">
    <location>
        <begin position="1"/>
        <end position="66"/>
    </location>
</feature>
<keyword evidence="7" id="KW-1185">Reference proteome</keyword>
<dbReference type="GO" id="GO:0098887">
    <property type="term" value="P:neurotransmitter receptor transport, endosome to postsynaptic membrane"/>
    <property type="evidence" value="ECO:0007669"/>
    <property type="project" value="TreeGrafter"/>
</dbReference>
<feature type="region of interest" description="Disordered" evidence="4">
    <location>
        <begin position="101"/>
        <end position="121"/>
    </location>
</feature>
<comment type="caution">
    <text evidence="6">The sequence shown here is derived from an EMBL/GenBank/DDBJ whole genome shotgun (WGS) entry which is preliminary data.</text>
</comment>
<dbReference type="SUPFAM" id="SSF50156">
    <property type="entry name" value="PDZ domain-like"/>
    <property type="match status" value="1"/>
</dbReference>
<evidence type="ECO:0000259" key="5">
    <source>
        <dbReference type="PROSITE" id="PS50106"/>
    </source>
</evidence>
<dbReference type="PROSITE" id="PS50106">
    <property type="entry name" value="PDZ"/>
    <property type="match status" value="1"/>
</dbReference>
<organism evidence="6 7">
    <name type="scientific">Mugilogobius chulae</name>
    <name type="common">yellowstripe goby</name>
    <dbReference type="NCBI Taxonomy" id="88201"/>
    <lineage>
        <taxon>Eukaryota</taxon>
        <taxon>Metazoa</taxon>
        <taxon>Chordata</taxon>
        <taxon>Craniata</taxon>
        <taxon>Vertebrata</taxon>
        <taxon>Euteleostomi</taxon>
        <taxon>Actinopterygii</taxon>
        <taxon>Neopterygii</taxon>
        <taxon>Teleostei</taxon>
        <taxon>Neoteleostei</taxon>
        <taxon>Acanthomorphata</taxon>
        <taxon>Gobiaria</taxon>
        <taxon>Gobiiformes</taxon>
        <taxon>Gobioidei</taxon>
        <taxon>Gobiidae</taxon>
        <taxon>Gobionellinae</taxon>
        <taxon>Mugilogobius</taxon>
    </lineage>
</organism>
<evidence type="ECO:0000256" key="2">
    <source>
        <dbReference type="ARBA" id="ARBA00022490"/>
    </source>
</evidence>
<sequence length="205" mass="21863">MGLPSAVGESGPGEGPKTAVTTQVPPMRALGLKPDGGCNRDECRTGRTTRKTSGLSAGGPGSCGQSGILRELEATIMSGSSLSLNHDPTPLRSTLGRQASFQERNNSRPQVSARSNTLPSDPQRRAFAMKKMRQEVNEILNQNPVELHKLTLEKVSDLDDFGFSVSDGLLDRGVYVNNIRPGGPAELAGLKAFDRILQVKNINAP</sequence>
<evidence type="ECO:0000256" key="3">
    <source>
        <dbReference type="ARBA" id="ARBA00022737"/>
    </source>
</evidence>
<evidence type="ECO:0000313" key="6">
    <source>
        <dbReference type="EMBL" id="KAK7896691.1"/>
    </source>
</evidence>
<keyword evidence="3" id="KW-0677">Repeat</keyword>
<proteinExistence type="predicted"/>
<dbReference type="InterPro" id="IPR043545">
    <property type="entry name" value="GRIP1/2"/>
</dbReference>
<protein>
    <recommendedName>
        <fullName evidence="5">PDZ domain-containing protein</fullName>
    </recommendedName>
</protein>
<comment type="subcellular location">
    <subcellularLocation>
        <location evidence="1">Cytoplasm</location>
    </subcellularLocation>
</comment>
<feature type="domain" description="PDZ" evidence="5">
    <location>
        <begin position="149"/>
        <end position="205"/>
    </location>
</feature>
<dbReference type="PANTHER" id="PTHR46227:SF3">
    <property type="entry name" value="GLUTAMATE RECEPTOR-INTERACTING PROTEIN 1"/>
    <property type="match status" value="1"/>
</dbReference>
<dbReference type="EMBL" id="JBBPFD010000015">
    <property type="protein sequence ID" value="KAK7896691.1"/>
    <property type="molecule type" value="Genomic_DNA"/>
</dbReference>